<accession>R9P6G2</accession>
<proteinExistence type="predicted"/>
<dbReference type="GO" id="GO:0016787">
    <property type="term" value="F:hydrolase activity"/>
    <property type="evidence" value="ECO:0007669"/>
    <property type="project" value="InterPro"/>
</dbReference>
<evidence type="ECO:0000256" key="1">
    <source>
        <dbReference type="SAM" id="SignalP"/>
    </source>
</evidence>
<reference evidence="3" key="1">
    <citation type="journal article" date="2013" name="Genome Announc.">
        <title>Draft genome sequence of the basidiomycetous yeast-like fungus Pseudozyma hubeiensis SY62, which produces an abundant amount of the biosurfactant mannosylerythritol lipids.</title>
        <authorList>
            <person name="Konishi M."/>
            <person name="Hatada Y."/>
            <person name="Horiuchi J."/>
        </authorList>
    </citation>
    <scope>NUCLEOTIDE SEQUENCE [LARGE SCALE GENOMIC DNA]</scope>
    <source>
        <strain evidence="3">SY62</strain>
    </source>
</reference>
<dbReference type="PANTHER" id="PTHR21562">
    <property type="entry name" value="NOTUM-RELATED"/>
    <property type="match status" value="1"/>
</dbReference>
<gene>
    <name evidence="2" type="ORF">PHSY_001260</name>
</gene>
<dbReference type="Proteomes" id="UP000014071">
    <property type="component" value="Unassembled WGS sequence"/>
</dbReference>
<dbReference type="AlphaFoldDB" id="R9P6G2"/>
<feature type="signal peptide" evidence="1">
    <location>
        <begin position="1"/>
        <end position="22"/>
    </location>
</feature>
<dbReference type="GeneID" id="24106561"/>
<dbReference type="HOGENOM" id="CLU_051819_0_0_1"/>
<protein>
    <submittedName>
        <fullName evidence="2">Glutamate synthase</fullName>
    </submittedName>
</protein>
<dbReference type="RefSeq" id="XP_012187282.1">
    <property type="nucleotide sequence ID" value="XM_012331892.1"/>
</dbReference>
<dbReference type="ESTHER" id="psehs-r9p6g2">
    <property type="family name" value="Pectinacetylesterase-Notum"/>
</dbReference>
<dbReference type="InterPro" id="IPR004963">
    <property type="entry name" value="PAE/NOTUM"/>
</dbReference>
<evidence type="ECO:0000313" key="2">
    <source>
        <dbReference type="EMBL" id="GAC93695.1"/>
    </source>
</evidence>
<sequence>MRVALSTASFVLLAAAATYTSASPLKKRQAFQPAAFDTWVWQDVSGTQCADGSSTGIAYNAHADYNTKDLLIWFDSGGACRDANTCFYNPTAWNLNGYTNYTFQNYARPALESQILMTTRDPSRNNPWANSHMLFVPYCTGDIHGGNNVITYPNAPRPIYHKGYTNFQSIVSLASSSVPWIENIYVAGSSAGCYGAVINYVAVRQAWPSATVHLVADSCEGVPGFLDAIPSWNLYQPSGNSCPDCVQGQFNSIVPALAQANPRSRFAAISYTVDDFLPYYMGTSLSDFAALIKQYFINITNTAGNMAKTFSVSGQAHGVFIRDTPGSSTDSALAAWLASMKNLGSNFTSQSV</sequence>
<feature type="chain" id="PRO_5004487742" evidence="1">
    <location>
        <begin position="23"/>
        <end position="352"/>
    </location>
</feature>
<dbReference type="EMBL" id="DF238778">
    <property type="protein sequence ID" value="GAC93695.1"/>
    <property type="molecule type" value="Genomic_DNA"/>
</dbReference>
<dbReference type="PANTHER" id="PTHR21562:SF83">
    <property type="entry name" value="PECTIN ACETYLESTERASE 4"/>
    <property type="match status" value="1"/>
</dbReference>
<name>R9P6G2_PSEHS</name>
<keyword evidence="1" id="KW-0732">Signal</keyword>
<evidence type="ECO:0000313" key="3">
    <source>
        <dbReference type="Proteomes" id="UP000014071"/>
    </source>
</evidence>
<organism evidence="2 3">
    <name type="scientific">Pseudozyma hubeiensis (strain SY62)</name>
    <name type="common">Yeast</name>
    <dbReference type="NCBI Taxonomy" id="1305764"/>
    <lineage>
        <taxon>Eukaryota</taxon>
        <taxon>Fungi</taxon>
        <taxon>Dikarya</taxon>
        <taxon>Basidiomycota</taxon>
        <taxon>Ustilaginomycotina</taxon>
        <taxon>Ustilaginomycetes</taxon>
        <taxon>Ustilaginales</taxon>
        <taxon>Ustilaginaceae</taxon>
        <taxon>Pseudozyma</taxon>
    </lineage>
</organism>
<dbReference type="Pfam" id="PF03283">
    <property type="entry name" value="PAE"/>
    <property type="match status" value="1"/>
</dbReference>
<dbReference type="OrthoDB" id="2015280at2759"/>
<dbReference type="STRING" id="1305764.R9P6G2"/>
<keyword evidence="3" id="KW-1185">Reference proteome</keyword>
<dbReference type="eggNOG" id="ENOG502RSBZ">
    <property type="taxonomic scope" value="Eukaryota"/>
</dbReference>